<evidence type="ECO:0000256" key="2">
    <source>
        <dbReference type="ARBA" id="ARBA00022679"/>
    </source>
</evidence>
<evidence type="ECO:0000256" key="4">
    <source>
        <dbReference type="RuleBase" id="RU003733"/>
    </source>
</evidence>
<keyword evidence="3 4" id="KW-0418">Kinase</keyword>
<keyword evidence="2 4" id="KW-0808">Transferase</keyword>
<accession>A0ABZ0Q5U9</accession>
<dbReference type="PROSITE" id="PS00445">
    <property type="entry name" value="FGGY_KINASES_2"/>
    <property type="match status" value="1"/>
</dbReference>
<dbReference type="Proteomes" id="UP001302696">
    <property type="component" value="Chromosome"/>
</dbReference>
<keyword evidence="8" id="KW-1185">Reference proteome</keyword>
<evidence type="ECO:0000259" key="6">
    <source>
        <dbReference type="Pfam" id="PF02782"/>
    </source>
</evidence>
<dbReference type="InterPro" id="IPR050406">
    <property type="entry name" value="FGGY_Carb_Kinase"/>
</dbReference>
<dbReference type="CDD" id="cd07770">
    <property type="entry name" value="ASKHA_NBD_FGGY_GntK"/>
    <property type="match status" value="1"/>
</dbReference>
<dbReference type="Pfam" id="PF02782">
    <property type="entry name" value="FGGY_C"/>
    <property type="match status" value="1"/>
</dbReference>
<dbReference type="InterPro" id="IPR000577">
    <property type="entry name" value="Carb_kinase_FGGY"/>
</dbReference>
<dbReference type="PIRSF" id="PIRSF000538">
    <property type="entry name" value="GlpK"/>
    <property type="match status" value="1"/>
</dbReference>
<sequence length="504" mass="55299">MKAIIGVDIGTTSTKTILFDLQGNVLASQNIGYPLHQDQPGMAEEDPEQIFSAVIQGIHDVLKSTKTEKFVLVGVSLSAAMHSLILMDQNNRPLTRVMTWADNRSEKASAALQENGVAQSLYMKTGTPNHPMTPLTKIMWFRQEQPNLFAKAAKFIGIKDYVLFKLFGRYVMDYGLASATGLLNLHTLDWDPQALETAGISKEQLPRLVDTETQLTGLSELNAQRMGLKADVPFIIGSSDGALANLGVDAISSGKLAVSIGTSGAVRMVVDHPVFDPQGKLFCYVLGKGRWLVGGPVNNGGIILRWVRDQWFSKAEKPTYPELMQLAAQSVPAAHGLIFLPYLGGERAPIWDANARGTFFGLTRQHTQADMIRAVLEGIVLNLYEVAQRIKQVAGPITSIQATGGFSQADLWLQILTDCFDQPVTVLDNHEGSALGAAVMGMHSLGLVSDLTEVHQLLSSAKQWLPDQTRAKRYQEFMKIWSETSRLGEPEYAKIAAFQQKYLD</sequence>
<name>A0ABZ0Q5U9_9LACO</name>
<dbReference type="Gene3D" id="3.30.420.40">
    <property type="match status" value="2"/>
</dbReference>
<evidence type="ECO:0000256" key="1">
    <source>
        <dbReference type="ARBA" id="ARBA00009156"/>
    </source>
</evidence>
<feature type="domain" description="Carbohydrate kinase FGGY N-terminal" evidence="5">
    <location>
        <begin position="4"/>
        <end position="247"/>
    </location>
</feature>
<proteinExistence type="inferred from homology"/>
<gene>
    <name evidence="7" type="ORF">N6G96_09885</name>
</gene>
<dbReference type="InterPro" id="IPR043129">
    <property type="entry name" value="ATPase_NBD"/>
</dbReference>
<dbReference type="PROSITE" id="PS00933">
    <property type="entry name" value="FGGY_KINASES_1"/>
    <property type="match status" value="1"/>
</dbReference>
<dbReference type="InterPro" id="IPR018485">
    <property type="entry name" value="FGGY_C"/>
</dbReference>
<dbReference type="InterPro" id="IPR018483">
    <property type="entry name" value="Carb_kinase_FGGY_CS"/>
</dbReference>
<dbReference type="RefSeq" id="WP_063698547.1">
    <property type="nucleotide sequence ID" value="NZ_BBIM01000045.1"/>
</dbReference>
<dbReference type="InterPro" id="IPR018484">
    <property type="entry name" value="FGGY_N"/>
</dbReference>
<dbReference type="EMBL" id="CP104778">
    <property type="protein sequence ID" value="WPC21555.1"/>
    <property type="molecule type" value="Genomic_DNA"/>
</dbReference>
<protein>
    <submittedName>
        <fullName evidence="7">Gluconokinase</fullName>
    </submittedName>
</protein>
<evidence type="ECO:0000313" key="7">
    <source>
        <dbReference type="EMBL" id="WPC21555.1"/>
    </source>
</evidence>
<dbReference type="Pfam" id="PF00370">
    <property type="entry name" value="FGGY_N"/>
    <property type="match status" value="1"/>
</dbReference>
<evidence type="ECO:0000256" key="3">
    <source>
        <dbReference type="ARBA" id="ARBA00022777"/>
    </source>
</evidence>
<evidence type="ECO:0000259" key="5">
    <source>
        <dbReference type="Pfam" id="PF00370"/>
    </source>
</evidence>
<dbReference type="PANTHER" id="PTHR43095">
    <property type="entry name" value="SUGAR KINASE"/>
    <property type="match status" value="1"/>
</dbReference>
<dbReference type="SUPFAM" id="SSF53067">
    <property type="entry name" value="Actin-like ATPase domain"/>
    <property type="match status" value="2"/>
</dbReference>
<comment type="similarity">
    <text evidence="1 4">Belongs to the FGGY kinase family.</text>
</comment>
<evidence type="ECO:0000313" key="8">
    <source>
        <dbReference type="Proteomes" id="UP001302696"/>
    </source>
</evidence>
<dbReference type="PANTHER" id="PTHR43095:SF2">
    <property type="entry name" value="GLUCONOKINASE"/>
    <property type="match status" value="1"/>
</dbReference>
<organism evidence="7 8">
    <name type="scientific">Pediococcus inopinatus</name>
    <dbReference type="NCBI Taxonomy" id="114090"/>
    <lineage>
        <taxon>Bacteria</taxon>
        <taxon>Bacillati</taxon>
        <taxon>Bacillota</taxon>
        <taxon>Bacilli</taxon>
        <taxon>Lactobacillales</taxon>
        <taxon>Lactobacillaceae</taxon>
        <taxon>Pediococcus</taxon>
    </lineage>
</organism>
<reference evidence="8" key="1">
    <citation type="submission" date="2024-06" db="EMBL/GenBank/DDBJ databases">
        <authorList>
            <person name="Chang H.C."/>
            <person name="Mun S.Y."/>
        </authorList>
    </citation>
    <scope>NUCLEOTIDE SEQUENCE [LARGE SCALE GENOMIC DNA]</scope>
    <source>
        <strain evidence="8">KT1</strain>
    </source>
</reference>
<feature type="domain" description="Carbohydrate kinase FGGY C-terminal" evidence="6">
    <location>
        <begin position="256"/>
        <end position="444"/>
    </location>
</feature>